<dbReference type="Proteomes" id="UP000754710">
    <property type="component" value="Unassembled WGS sequence"/>
</dbReference>
<dbReference type="PANTHER" id="PTHR34547:SF1">
    <property type="entry name" value="YACP-LIKE NYN DOMAIN PROTEIN"/>
    <property type="match status" value="1"/>
</dbReference>
<dbReference type="EMBL" id="JAIEZQ010000001">
    <property type="protein sequence ID" value="MBY9073791.1"/>
    <property type="molecule type" value="Genomic_DNA"/>
</dbReference>
<feature type="coiled-coil region" evidence="1">
    <location>
        <begin position="182"/>
        <end position="216"/>
    </location>
</feature>
<name>A0ABS7RFI3_9ACTN</name>
<evidence type="ECO:0000313" key="3">
    <source>
        <dbReference type="Proteomes" id="UP000754710"/>
    </source>
</evidence>
<dbReference type="PANTHER" id="PTHR34547">
    <property type="entry name" value="YACP-LIKE NYN DOMAIN PROTEIN"/>
    <property type="match status" value="1"/>
</dbReference>
<accession>A0ABS7RFI3</accession>
<dbReference type="InterPro" id="IPR010298">
    <property type="entry name" value="YacP-like"/>
</dbReference>
<feature type="coiled-coil region" evidence="1">
    <location>
        <begin position="97"/>
        <end position="149"/>
    </location>
</feature>
<sequence>MPADQLPASLKRVASFAPGRRAKLAGSQIASVLETDEIFRERLGHQVRADVAELAAALEAGTAPAAADPVELAAVAYLLRPDGWEEVVARAAGVADAERTQATSRQVSEQVERLRRQLDDTLGELRETRERNRAQVAELKSENSELRHKLGDTRVRLKAAEQSAATVETRVTEATTAAAAAASVAEAEVRRLRSRIEELEREVAAARRADRTEKGEGTLRARLLLDTLLDTAQGLRRELALPAVEGAPADAVEADVAQQGGRTPTSHGSLASDDPALLDQLLNLPRVHLIVDGYNVTKNAWPDSSLEIQRDRLLAGVAPLAARTRAEVTVVFDAADKVERPLVNRPRGVRVLFSPVGVIADDVIRQLVAAEPQGRPVVVVSSDQAVVRDVKRAGARVVGSVVLSRLLARS</sequence>
<gene>
    <name evidence="2" type="ORF">K1X13_03045</name>
</gene>
<proteinExistence type="predicted"/>
<evidence type="ECO:0000256" key="1">
    <source>
        <dbReference type="SAM" id="Coils"/>
    </source>
</evidence>
<evidence type="ECO:0000313" key="2">
    <source>
        <dbReference type="EMBL" id="MBY9073791.1"/>
    </source>
</evidence>
<keyword evidence="3" id="KW-1185">Reference proteome</keyword>
<organism evidence="2 3">
    <name type="scientific">Nocardioides jiangsuensis</name>
    <dbReference type="NCBI Taxonomy" id="2866161"/>
    <lineage>
        <taxon>Bacteria</taxon>
        <taxon>Bacillati</taxon>
        <taxon>Actinomycetota</taxon>
        <taxon>Actinomycetes</taxon>
        <taxon>Propionibacteriales</taxon>
        <taxon>Nocardioidaceae</taxon>
        <taxon>Nocardioides</taxon>
    </lineage>
</organism>
<comment type="caution">
    <text evidence="2">The sequence shown here is derived from an EMBL/GenBank/DDBJ whole genome shotgun (WGS) entry which is preliminary data.</text>
</comment>
<reference evidence="2 3" key="1">
    <citation type="submission" date="2021-08" db="EMBL/GenBank/DDBJ databases">
        <title>Nocardioides bacterium WL0053 sp. nov., isolated from the sediment.</title>
        <authorList>
            <person name="Wang L."/>
            <person name="Zhang D."/>
            <person name="Zhang A."/>
        </authorList>
    </citation>
    <scope>NUCLEOTIDE SEQUENCE [LARGE SCALE GENOMIC DNA]</scope>
    <source>
        <strain evidence="2 3">WL0053</strain>
    </source>
</reference>
<protein>
    <submittedName>
        <fullName evidence="2">NYN domain-containing protein</fullName>
    </submittedName>
</protein>
<dbReference type="Pfam" id="PF05991">
    <property type="entry name" value="NYN_YacP"/>
    <property type="match status" value="1"/>
</dbReference>
<keyword evidence="1" id="KW-0175">Coiled coil</keyword>